<dbReference type="PANTHER" id="PTHR30330:SF1">
    <property type="entry name" value="AMINO-ACID CARRIER PROTEIN ALST"/>
    <property type="match status" value="1"/>
</dbReference>
<keyword evidence="10" id="KW-1185">Reference proteome</keyword>
<dbReference type="Pfam" id="PF01235">
    <property type="entry name" value="Na_Ala_symp"/>
    <property type="match status" value="1"/>
</dbReference>
<feature type="transmembrane region" description="Helical" evidence="8">
    <location>
        <begin position="424"/>
        <end position="444"/>
    </location>
</feature>
<feature type="transmembrane region" description="Helical" evidence="8">
    <location>
        <begin position="401"/>
        <end position="418"/>
    </location>
</feature>
<evidence type="ECO:0000256" key="3">
    <source>
        <dbReference type="ARBA" id="ARBA00022448"/>
    </source>
</evidence>
<feature type="transmembrane region" description="Helical" evidence="8">
    <location>
        <begin position="353"/>
        <end position="380"/>
    </location>
</feature>
<proteinExistence type="inferred from homology"/>
<organism evidence="9 10">
    <name type="scientific">Clostridium subterminale</name>
    <dbReference type="NCBI Taxonomy" id="1550"/>
    <lineage>
        <taxon>Bacteria</taxon>
        <taxon>Bacillati</taxon>
        <taxon>Bacillota</taxon>
        <taxon>Clostridia</taxon>
        <taxon>Eubacteriales</taxon>
        <taxon>Clostridiaceae</taxon>
        <taxon>Clostridium</taxon>
    </lineage>
</organism>
<keyword evidence="5 8" id="KW-0812">Transmembrane</keyword>
<evidence type="ECO:0000256" key="4">
    <source>
        <dbReference type="ARBA" id="ARBA00022475"/>
    </source>
</evidence>
<dbReference type="InterPro" id="IPR001463">
    <property type="entry name" value="Na/Ala_symport"/>
</dbReference>
<comment type="subcellular location">
    <subcellularLocation>
        <location evidence="1 8">Cell membrane</location>
        <topology evidence="1 8">Multi-pass membrane protein</topology>
    </subcellularLocation>
</comment>
<dbReference type="Proteomes" id="UP001501047">
    <property type="component" value="Unassembled WGS sequence"/>
</dbReference>
<evidence type="ECO:0000256" key="6">
    <source>
        <dbReference type="ARBA" id="ARBA00022989"/>
    </source>
</evidence>
<gene>
    <name evidence="9" type="ORF">GCM10008908_21600</name>
</gene>
<comment type="caution">
    <text evidence="9">The sequence shown here is derived from an EMBL/GenBank/DDBJ whole genome shotgun (WGS) entry which is preliminary data.</text>
</comment>
<feature type="transmembrane region" description="Helical" evidence="8">
    <location>
        <begin position="78"/>
        <end position="104"/>
    </location>
</feature>
<feature type="transmembrane region" description="Helical" evidence="8">
    <location>
        <begin position="29"/>
        <end position="47"/>
    </location>
</feature>
<dbReference type="PANTHER" id="PTHR30330">
    <property type="entry name" value="AGSS FAMILY TRANSPORTER, SODIUM-ALANINE"/>
    <property type="match status" value="1"/>
</dbReference>
<feature type="transmembrane region" description="Helical" evidence="8">
    <location>
        <begin position="223"/>
        <end position="244"/>
    </location>
</feature>
<evidence type="ECO:0000313" key="10">
    <source>
        <dbReference type="Proteomes" id="UP001501047"/>
    </source>
</evidence>
<evidence type="ECO:0000256" key="2">
    <source>
        <dbReference type="ARBA" id="ARBA00009261"/>
    </source>
</evidence>
<evidence type="ECO:0000256" key="1">
    <source>
        <dbReference type="ARBA" id="ARBA00004651"/>
    </source>
</evidence>
<feature type="transmembrane region" description="Helical" evidence="8">
    <location>
        <begin position="158"/>
        <end position="178"/>
    </location>
</feature>
<comment type="similarity">
    <text evidence="2 8">Belongs to the alanine or glycine:cation symporter (AGCS) (TC 2.A.25) family.</text>
</comment>
<evidence type="ECO:0000313" key="9">
    <source>
        <dbReference type="EMBL" id="GAA0773421.1"/>
    </source>
</evidence>
<evidence type="ECO:0000256" key="8">
    <source>
        <dbReference type="RuleBase" id="RU363064"/>
    </source>
</evidence>
<sequence length="487" mass="52760">MDFLTSIKNVLIAFMNFLADKVNVINTLMWSRVLIVLLIGVGIYFSFRTKFVQFRFFKEMFRLLMPDDKKNKDGVSSFQAFCISTASRVGTGNIAGVAMAVAAGGPGSVFWMWLIALIGGASSFVESTLAQIYKTKDKDGNFLGGPAYYIERGLGKRWLGIIFAILTTLCFGLVFNAAQSNTTTLAFTNAFGINPAVMGIILSVLTALVIFGGVKRIAKVSEVIVPIFATAYILIAIIVIVLNFKTIPSIFVLIFENAFGIKEFAAGGLGFTIMQGIKRGLFSNEAGMGSAPNAAATATVSHPVKQGLTQTLGVFTDTIVICTCTAFIVLISGDYAGTTLTGIELTQTALTSQIGVVGTYFLAICTFLFAFSSIVGNYYYGQTNIEFISDNKAILNIFRSFVVFTVFIGSLASIDLVWNLADLFMAFMAVINLIAILFLGKYAFAALEDYSRQKKAGKDPIFKASTIPGLENTEAWEDNNDHTEEIA</sequence>
<dbReference type="NCBIfam" id="TIGR00835">
    <property type="entry name" value="agcS"/>
    <property type="match status" value="1"/>
</dbReference>
<keyword evidence="7 8" id="KW-0472">Membrane</keyword>
<dbReference type="Gene3D" id="1.20.1740.10">
    <property type="entry name" value="Amino acid/polyamine transporter I"/>
    <property type="match status" value="1"/>
</dbReference>
<reference evidence="9 10" key="1">
    <citation type="journal article" date="2019" name="Int. J. Syst. Evol. Microbiol.">
        <title>The Global Catalogue of Microorganisms (GCM) 10K type strain sequencing project: providing services to taxonomists for standard genome sequencing and annotation.</title>
        <authorList>
            <consortium name="The Broad Institute Genomics Platform"/>
            <consortium name="The Broad Institute Genome Sequencing Center for Infectious Disease"/>
            <person name="Wu L."/>
            <person name="Ma J."/>
        </authorList>
    </citation>
    <scope>NUCLEOTIDE SEQUENCE [LARGE SCALE GENOMIC DNA]</scope>
    <source>
        <strain evidence="9 10">JCM 1417</strain>
    </source>
</reference>
<accession>A0ABN1KQD1</accession>
<evidence type="ECO:0000256" key="7">
    <source>
        <dbReference type="ARBA" id="ARBA00023136"/>
    </source>
</evidence>
<keyword evidence="6 8" id="KW-1133">Transmembrane helix</keyword>
<keyword evidence="4 8" id="KW-1003">Cell membrane</keyword>
<name>A0ABN1KQD1_CLOSU</name>
<dbReference type="EMBL" id="BAAACI010000006">
    <property type="protein sequence ID" value="GAA0773421.1"/>
    <property type="molecule type" value="Genomic_DNA"/>
</dbReference>
<keyword evidence="8" id="KW-0769">Symport</keyword>
<evidence type="ECO:0000256" key="5">
    <source>
        <dbReference type="ARBA" id="ARBA00022692"/>
    </source>
</evidence>
<dbReference type="PRINTS" id="PR00175">
    <property type="entry name" value="NAALASMPORT"/>
</dbReference>
<protein>
    <submittedName>
        <fullName evidence="9">Alanine/glycine:cation symporter family protein</fullName>
    </submittedName>
</protein>
<keyword evidence="3 8" id="KW-0813">Transport</keyword>
<feature type="transmembrane region" description="Helical" evidence="8">
    <location>
        <begin position="312"/>
        <end position="333"/>
    </location>
</feature>
<feature type="transmembrane region" description="Helical" evidence="8">
    <location>
        <begin position="190"/>
        <end position="211"/>
    </location>
</feature>